<keyword evidence="7" id="KW-1185">Reference proteome</keyword>
<dbReference type="PANTHER" id="PTHR44755:SF11">
    <property type="entry name" value="ATRIAL NATRIURETIC PEPTIDE RECEPTOR 3 ISOFORM X1"/>
    <property type="match status" value="1"/>
</dbReference>
<evidence type="ECO:0000259" key="5">
    <source>
        <dbReference type="Pfam" id="PF01094"/>
    </source>
</evidence>
<reference evidence="6 7" key="1">
    <citation type="submission" date="2022-12" db="EMBL/GenBank/DDBJ databases">
        <title>Chromosome-level genome of Tegillarca granosa.</title>
        <authorList>
            <person name="Kim J."/>
        </authorList>
    </citation>
    <scope>NUCLEOTIDE SEQUENCE [LARGE SCALE GENOMIC DNA]</scope>
    <source>
        <strain evidence="6">Teg-2019</strain>
        <tissue evidence="6">Adductor muscle</tissue>
    </source>
</reference>
<evidence type="ECO:0000313" key="6">
    <source>
        <dbReference type="EMBL" id="KAJ8311702.1"/>
    </source>
</evidence>
<evidence type="ECO:0000256" key="4">
    <source>
        <dbReference type="ARBA" id="ARBA00023136"/>
    </source>
</evidence>
<evidence type="ECO:0000256" key="1">
    <source>
        <dbReference type="ARBA" id="ARBA00004370"/>
    </source>
</evidence>
<dbReference type="InterPro" id="IPR028082">
    <property type="entry name" value="Peripla_BP_I"/>
</dbReference>
<comment type="subcellular location">
    <subcellularLocation>
        <location evidence="1">Membrane</location>
    </subcellularLocation>
</comment>
<evidence type="ECO:0000256" key="2">
    <source>
        <dbReference type="ARBA" id="ARBA00022692"/>
    </source>
</evidence>
<dbReference type="Proteomes" id="UP001217089">
    <property type="component" value="Unassembled WGS sequence"/>
</dbReference>
<name>A0ABQ9F602_TEGGR</name>
<sequence length="192" mass="22086">MKSTLPPSSSLTNLKDSNCSVSDGMNQAINFYVAKEVDVFFGPCCDYAAAPVSRQIRYWNIPMITPGAMARDFAIYKRSMFSLMTRMGPNLNHFVQLLLVMLKYYNWKKVKIIYDPEGHNNIVEKYCHIAADSIHYGLKKQDVIPDLRQAYFKFDVIDDITKNMPEQMGNEYAIYHNLIVARYNIETGALFV</sequence>
<keyword evidence="4" id="KW-0472">Membrane</keyword>
<dbReference type="Gene3D" id="3.40.50.2300">
    <property type="match status" value="1"/>
</dbReference>
<organism evidence="6 7">
    <name type="scientific">Tegillarca granosa</name>
    <name type="common">Malaysian cockle</name>
    <name type="synonym">Anadara granosa</name>
    <dbReference type="NCBI Taxonomy" id="220873"/>
    <lineage>
        <taxon>Eukaryota</taxon>
        <taxon>Metazoa</taxon>
        <taxon>Spiralia</taxon>
        <taxon>Lophotrochozoa</taxon>
        <taxon>Mollusca</taxon>
        <taxon>Bivalvia</taxon>
        <taxon>Autobranchia</taxon>
        <taxon>Pteriomorphia</taxon>
        <taxon>Arcoida</taxon>
        <taxon>Arcoidea</taxon>
        <taxon>Arcidae</taxon>
        <taxon>Tegillarca</taxon>
    </lineage>
</organism>
<dbReference type="InterPro" id="IPR001828">
    <property type="entry name" value="ANF_lig-bd_rcpt"/>
</dbReference>
<evidence type="ECO:0000256" key="3">
    <source>
        <dbReference type="ARBA" id="ARBA00022989"/>
    </source>
</evidence>
<dbReference type="InterPro" id="IPR052612">
    <property type="entry name" value="ANP_Clearance_Receptor"/>
</dbReference>
<proteinExistence type="predicted"/>
<dbReference type="SUPFAM" id="SSF53822">
    <property type="entry name" value="Periplasmic binding protein-like I"/>
    <property type="match status" value="1"/>
</dbReference>
<keyword evidence="3" id="KW-1133">Transmembrane helix</keyword>
<keyword evidence="2" id="KW-0812">Transmembrane</keyword>
<gene>
    <name evidence="6" type="ORF">KUTeg_011057</name>
</gene>
<comment type="caution">
    <text evidence="6">The sequence shown here is derived from an EMBL/GenBank/DDBJ whole genome shotgun (WGS) entry which is preliminary data.</text>
</comment>
<dbReference type="Pfam" id="PF01094">
    <property type="entry name" value="ANF_receptor"/>
    <property type="match status" value="1"/>
</dbReference>
<dbReference type="EMBL" id="JARBDR010000496">
    <property type="protein sequence ID" value="KAJ8311702.1"/>
    <property type="molecule type" value="Genomic_DNA"/>
</dbReference>
<protein>
    <recommendedName>
        <fullName evidence="5">Receptor ligand binding region domain-containing protein</fullName>
    </recommendedName>
</protein>
<accession>A0ABQ9F602</accession>
<evidence type="ECO:0000313" key="7">
    <source>
        <dbReference type="Proteomes" id="UP001217089"/>
    </source>
</evidence>
<dbReference type="PANTHER" id="PTHR44755">
    <property type="entry name" value="NATRIURETIC PEPTIDE RECEPTOR 3-RELATED"/>
    <property type="match status" value="1"/>
</dbReference>
<feature type="domain" description="Receptor ligand binding region" evidence="5">
    <location>
        <begin position="14"/>
        <end position="117"/>
    </location>
</feature>